<evidence type="ECO:0000256" key="7">
    <source>
        <dbReference type="ARBA" id="ARBA00023054"/>
    </source>
</evidence>
<dbReference type="GO" id="GO:0006890">
    <property type="term" value="P:retrograde vesicle-mediated transport, Golgi to endoplasmic reticulum"/>
    <property type="evidence" value="ECO:0007669"/>
    <property type="project" value="InterPro"/>
</dbReference>
<evidence type="ECO:0000256" key="9">
    <source>
        <dbReference type="ARBA" id="ARBA00037934"/>
    </source>
</evidence>
<protein>
    <recommendedName>
        <fullName evidence="12">Sec20 C-terminal domain-containing protein</fullName>
    </recommendedName>
</protein>
<dbReference type="AlphaFoldDB" id="A0AAE0A7M4"/>
<gene>
    <name evidence="13" type="ORF">Dsin_019567</name>
</gene>
<evidence type="ECO:0000256" key="10">
    <source>
        <dbReference type="SAM" id="MobiDB-lite"/>
    </source>
</evidence>
<name>A0AAE0A7M4_9ROSI</name>
<evidence type="ECO:0000313" key="13">
    <source>
        <dbReference type="EMBL" id="KAK3205521.1"/>
    </source>
</evidence>
<keyword evidence="2" id="KW-0813">Transport</keyword>
<comment type="caution">
    <text evidence="13">The sequence shown here is derived from an EMBL/GenBank/DDBJ whole genome shotgun (WGS) entry which is preliminary data.</text>
</comment>
<accession>A0AAE0A7M4</accession>
<evidence type="ECO:0000313" key="14">
    <source>
        <dbReference type="Proteomes" id="UP001281410"/>
    </source>
</evidence>
<evidence type="ECO:0000256" key="1">
    <source>
        <dbReference type="ARBA" id="ARBA00004163"/>
    </source>
</evidence>
<dbReference type="Pfam" id="PF03908">
    <property type="entry name" value="Sec20"/>
    <property type="match status" value="1"/>
</dbReference>
<keyword evidence="4" id="KW-0256">Endoplasmic reticulum</keyword>
<evidence type="ECO:0000256" key="5">
    <source>
        <dbReference type="ARBA" id="ARBA00022892"/>
    </source>
</evidence>
<evidence type="ECO:0000256" key="4">
    <source>
        <dbReference type="ARBA" id="ARBA00022824"/>
    </source>
</evidence>
<evidence type="ECO:0000259" key="12">
    <source>
        <dbReference type="Pfam" id="PF03908"/>
    </source>
</evidence>
<dbReference type="InterPro" id="IPR056173">
    <property type="entry name" value="Sec20_C"/>
</dbReference>
<keyword evidence="5" id="KW-0931">ER-Golgi transport</keyword>
<feature type="transmembrane region" description="Helical" evidence="11">
    <location>
        <begin position="176"/>
        <end position="198"/>
    </location>
</feature>
<keyword evidence="6 11" id="KW-1133">Transmembrane helix</keyword>
<comment type="subcellular location">
    <subcellularLocation>
        <location evidence="1">Endoplasmic reticulum membrane</location>
        <topology evidence="1">Single-pass type IV membrane protein</topology>
    </subcellularLocation>
</comment>
<dbReference type="GO" id="GO:0005789">
    <property type="term" value="C:endoplasmic reticulum membrane"/>
    <property type="evidence" value="ECO:0007669"/>
    <property type="project" value="UniProtKB-SubCell"/>
</dbReference>
<reference evidence="13" key="1">
    <citation type="journal article" date="2023" name="Plant J.">
        <title>Genome sequences and population genomics provide insights into the demographic history, inbreeding, and mutation load of two 'living fossil' tree species of Dipteronia.</title>
        <authorList>
            <person name="Feng Y."/>
            <person name="Comes H.P."/>
            <person name="Chen J."/>
            <person name="Zhu S."/>
            <person name="Lu R."/>
            <person name="Zhang X."/>
            <person name="Li P."/>
            <person name="Qiu J."/>
            <person name="Olsen K.M."/>
            <person name="Qiu Y."/>
        </authorList>
    </citation>
    <scope>NUCLEOTIDE SEQUENCE</scope>
    <source>
        <strain evidence="13">NBL</strain>
    </source>
</reference>
<proteinExistence type="inferred from homology"/>
<keyword evidence="7" id="KW-0175">Coiled coil</keyword>
<comment type="similarity">
    <text evidence="9">Belongs to the SEC20 family.</text>
</comment>
<evidence type="ECO:0000256" key="8">
    <source>
        <dbReference type="ARBA" id="ARBA00023136"/>
    </source>
</evidence>
<sequence>MHRYLSVCYRYVCNVQARPQGPVRGKLRTKRRAGLLSLKVTRAKPKKVQAEPSGKTPEDITVSEPIVEETRFPPPAPVLWPSTVEALMVIPTAGTSTSSPHATAGVDESGPPKEVDRSASTLMTIEESTGTLKKAESEYKGRRSLLMRMRNLLSTMQRQDVIDRFNRKIPTVDTHLGFLFFSCAVLYVVSKLIGILYLQRQVTAAIKAGMAGRPEIGREAVKDGINAAAQVYHDNTVPHAEVPIFERPMHDEL</sequence>
<feature type="region of interest" description="Disordered" evidence="10">
    <location>
        <begin position="94"/>
        <end position="117"/>
    </location>
</feature>
<dbReference type="GO" id="GO:0031201">
    <property type="term" value="C:SNARE complex"/>
    <property type="evidence" value="ECO:0007669"/>
    <property type="project" value="TreeGrafter"/>
</dbReference>
<keyword evidence="8 11" id="KW-0472">Membrane</keyword>
<evidence type="ECO:0000256" key="2">
    <source>
        <dbReference type="ARBA" id="ARBA00022448"/>
    </source>
</evidence>
<keyword evidence="14" id="KW-1185">Reference proteome</keyword>
<dbReference type="GO" id="GO:0005484">
    <property type="term" value="F:SNAP receptor activity"/>
    <property type="evidence" value="ECO:0007669"/>
    <property type="project" value="InterPro"/>
</dbReference>
<evidence type="ECO:0000256" key="11">
    <source>
        <dbReference type="SAM" id="Phobius"/>
    </source>
</evidence>
<evidence type="ECO:0000256" key="6">
    <source>
        <dbReference type="ARBA" id="ARBA00022989"/>
    </source>
</evidence>
<dbReference type="Proteomes" id="UP001281410">
    <property type="component" value="Unassembled WGS sequence"/>
</dbReference>
<organism evidence="13 14">
    <name type="scientific">Dipteronia sinensis</name>
    <dbReference type="NCBI Taxonomy" id="43782"/>
    <lineage>
        <taxon>Eukaryota</taxon>
        <taxon>Viridiplantae</taxon>
        <taxon>Streptophyta</taxon>
        <taxon>Embryophyta</taxon>
        <taxon>Tracheophyta</taxon>
        <taxon>Spermatophyta</taxon>
        <taxon>Magnoliopsida</taxon>
        <taxon>eudicotyledons</taxon>
        <taxon>Gunneridae</taxon>
        <taxon>Pentapetalae</taxon>
        <taxon>rosids</taxon>
        <taxon>malvids</taxon>
        <taxon>Sapindales</taxon>
        <taxon>Sapindaceae</taxon>
        <taxon>Hippocastanoideae</taxon>
        <taxon>Acereae</taxon>
        <taxon>Dipteronia</taxon>
    </lineage>
</organism>
<evidence type="ECO:0000256" key="3">
    <source>
        <dbReference type="ARBA" id="ARBA00022692"/>
    </source>
</evidence>
<dbReference type="PANTHER" id="PTHR12825">
    <property type="entry name" value="BNIP1-RELATED"/>
    <property type="match status" value="1"/>
</dbReference>
<dbReference type="InterPro" id="IPR005606">
    <property type="entry name" value="Sec20"/>
</dbReference>
<keyword evidence="3 11" id="KW-0812">Transmembrane</keyword>
<feature type="domain" description="Sec20 C-terminal" evidence="12">
    <location>
        <begin position="113"/>
        <end position="192"/>
    </location>
</feature>
<dbReference type="PANTHER" id="PTHR12825:SF0">
    <property type="entry name" value="VESICLE TRANSPORT PROTEIN SEC20"/>
    <property type="match status" value="1"/>
</dbReference>
<dbReference type="EMBL" id="JANJYJ010000006">
    <property type="protein sequence ID" value="KAK3205521.1"/>
    <property type="molecule type" value="Genomic_DNA"/>
</dbReference>